<keyword evidence="5" id="KW-1185">Reference proteome</keyword>
<dbReference type="Pfam" id="PF08240">
    <property type="entry name" value="ADH_N"/>
    <property type="match status" value="1"/>
</dbReference>
<reference evidence="3" key="2">
    <citation type="submission" date="2024-04" db="EMBL/GenBank/DDBJ databases">
        <authorList>
            <person name="Chen Y."/>
            <person name="Shah S."/>
            <person name="Dougan E. K."/>
            <person name="Thang M."/>
            <person name="Chan C."/>
        </authorList>
    </citation>
    <scope>NUCLEOTIDE SEQUENCE [LARGE SCALE GENOMIC DNA]</scope>
</reference>
<dbReference type="InterPro" id="IPR051397">
    <property type="entry name" value="Zn-ADH-like_protein"/>
</dbReference>
<dbReference type="EMBL" id="CAMXCT010000001">
    <property type="protein sequence ID" value="CAI3971964.1"/>
    <property type="molecule type" value="Genomic_DNA"/>
</dbReference>
<name>A0A9P1BEF4_9DINO</name>
<dbReference type="InterPro" id="IPR013149">
    <property type="entry name" value="ADH-like_C"/>
</dbReference>
<dbReference type="EMBL" id="CAMXCT020000001">
    <property type="protein sequence ID" value="CAL1125339.1"/>
    <property type="molecule type" value="Genomic_DNA"/>
</dbReference>
<accession>A0A9P1BEF4</accession>
<dbReference type="SMART" id="SM00829">
    <property type="entry name" value="PKS_ER"/>
    <property type="match status" value="1"/>
</dbReference>
<dbReference type="InterPro" id="IPR020843">
    <property type="entry name" value="ER"/>
</dbReference>
<evidence type="ECO:0000259" key="1">
    <source>
        <dbReference type="SMART" id="SM00829"/>
    </source>
</evidence>
<dbReference type="CDD" id="cd05280">
    <property type="entry name" value="MDR_yhdh_yhfp"/>
    <property type="match status" value="1"/>
</dbReference>
<reference evidence="2" key="1">
    <citation type="submission" date="2022-10" db="EMBL/GenBank/DDBJ databases">
        <authorList>
            <person name="Chen Y."/>
            <person name="Dougan E. K."/>
            <person name="Chan C."/>
            <person name="Rhodes N."/>
            <person name="Thang M."/>
        </authorList>
    </citation>
    <scope>NUCLEOTIDE SEQUENCE</scope>
</reference>
<dbReference type="InterPro" id="IPR036291">
    <property type="entry name" value="NAD(P)-bd_dom_sf"/>
</dbReference>
<dbReference type="PANTHER" id="PTHR43677">
    <property type="entry name" value="SHORT-CHAIN DEHYDROGENASE/REDUCTASE"/>
    <property type="match status" value="1"/>
</dbReference>
<dbReference type="Gene3D" id="3.40.50.720">
    <property type="entry name" value="NAD(P)-binding Rossmann-like Domain"/>
    <property type="match status" value="1"/>
</dbReference>
<dbReference type="NCBIfam" id="TIGR02823">
    <property type="entry name" value="oxido_YhdH"/>
    <property type="match status" value="1"/>
</dbReference>
<dbReference type="InterPro" id="IPR011032">
    <property type="entry name" value="GroES-like_sf"/>
</dbReference>
<proteinExistence type="predicted"/>
<sequence>MDISDFRCYLVTRDENKQVTNAIAKQGIDDLLPGEVLIRAAYSSLNYKDALAATGHPGVVRNFPHVPGIDVAGTVEHSGVSDFAAGDKVLVTGFDLGAASWGGYSEFVRVPAGWVVRLPEGLTLRESMILGTAGFTAAQSVQALLHNEVGPEDGEVLVTGASGGVGSMAVAMLAKLGFKVVAATGKPEGVELVEKLGATRVIGRDELVDSSSRPLLSAKWTGVIDTVGGDVLATAIRSTDIGGCVTACGMVAGNDLSLSVFPFILRGVTLAGIDSANCAIEKRPELWANMAGPWRPTDLESMVAETVTLDALNPAIEKILKAQVAGRTLVEIGGE</sequence>
<evidence type="ECO:0000313" key="4">
    <source>
        <dbReference type="EMBL" id="CAL4759276.1"/>
    </source>
</evidence>
<evidence type="ECO:0000313" key="2">
    <source>
        <dbReference type="EMBL" id="CAI3971964.1"/>
    </source>
</evidence>
<dbReference type="OrthoDB" id="443250at2759"/>
<dbReference type="SUPFAM" id="SSF50129">
    <property type="entry name" value="GroES-like"/>
    <property type="match status" value="1"/>
</dbReference>
<dbReference type="Proteomes" id="UP001152797">
    <property type="component" value="Unassembled WGS sequence"/>
</dbReference>
<dbReference type="AlphaFoldDB" id="A0A9P1BEF4"/>
<evidence type="ECO:0000313" key="5">
    <source>
        <dbReference type="Proteomes" id="UP001152797"/>
    </source>
</evidence>
<dbReference type="EMBL" id="CAMXCT030000001">
    <property type="protein sequence ID" value="CAL4759276.1"/>
    <property type="molecule type" value="Genomic_DNA"/>
</dbReference>
<gene>
    <name evidence="2" type="ORF">C1SCF055_LOCUS554</name>
</gene>
<dbReference type="Gene3D" id="3.90.180.10">
    <property type="entry name" value="Medium-chain alcohol dehydrogenases, catalytic domain"/>
    <property type="match status" value="1"/>
</dbReference>
<comment type="caution">
    <text evidence="2">The sequence shown here is derived from an EMBL/GenBank/DDBJ whole genome shotgun (WGS) entry which is preliminary data.</text>
</comment>
<dbReference type="InterPro" id="IPR013154">
    <property type="entry name" value="ADH-like_N"/>
</dbReference>
<dbReference type="Pfam" id="PF00107">
    <property type="entry name" value="ADH_zinc_N"/>
    <property type="match status" value="1"/>
</dbReference>
<evidence type="ECO:0000313" key="3">
    <source>
        <dbReference type="EMBL" id="CAL1125339.1"/>
    </source>
</evidence>
<organism evidence="2">
    <name type="scientific">Cladocopium goreaui</name>
    <dbReference type="NCBI Taxonomy" id="2562237"/>
    <lineage>
        <taxon>Eukaryota</taxon>
        <taxon>Sar</taxon>
        <taxon>Alveolata</taxon>
        <taxon>Dinophyceae</taxon>
        <taxon>Suessiales</taxon>
        <taxon>Symbiodiniaceae</taxon>
        <taxon>Cladocopium</taxon>
    </lineage>
</organism>
<protein>
    <submittedName>
        <fullName evidence="4">Probable acrylyl-CoA reductase AcuI (Acryloyl-coenzyme A reductase AcuI)</fullName>
    </submittedName>
</protein>
<dbReference type="GO" id="GO:0043957">
    <property type="term" value="F:acryloyl-CoA reductase (NADPH) activity"/>
    <property type="evidence" value="ECO:0007669"/>
    <property type="project" value="TreeGrafter"/>
</dbReference>
<dbReference type="SUPFAM" id="SSF51735">
    <property type="entry name" value="NAD(P)-binding Rossmann-fold domains"/>
    <property type="match status" value="1"/>
</dbReference>
<feature type="domain" description="Enoyl reductase (ER)" evidence="1">
    <location>
        <begin position="20"/>
        <end position="330"/>
    </location>
</feature>
<dbReference type="InterPro" id="IPR014188">
    <property type="entry name" value="Acrylyl-CoA_reductase_AcuI"/>
</dbReference>
<dbReference type="PANTHER" id="PTHR43677:SF1">
    <property type="entry name" value="ACRYLYL-COA REDUCTASE ACUI-RELATED"/>
    <property type="match status" value="1"/>
</dbReference>